<dbReference type="EMBL" id="JAVFWL010000001">
    <property type="protein sequence ID" value="KAK6727128.1"/>
    <property type="molecule type" value="Genomic_DNA"/>
</dbReference>
<accession>A0ABR1BPV6</accession>
<proteinExistence type="predicted"/>
<reference evidence="1 2" key="1">
    <citation type="submission" date="2023-08" db="EMBL/GenBank/DDBJ databases">
        <title>A Necator americanus chromosomal reference genome.</title>
        <authorList>
            <person name="Ilik V."/>
            <person name="Petrzelkova K.J."/>
            <person name="Pardy F."/>
            <person name="Fuh T."/>
            <person name="Niatou-Singa F.S."/>
            <person name="Gouil Q."/>
            <person name="Baker L."/>
            <person name="Ritchie M.E."/>
            <person name="Jex A.R."/>
            <person name="Gazzola D."/>
            <person name="Li H."/>
            <person name="Toshio Fujiwara R."/>
            <person name="Zhan B."/>
            <person name="Aroian R.V."/>
            <person name="Pafco B."/>
            <person name="Schwarz E.M."/>
        </authorList>
    </citation>
    <scope>NUCLEOTIDE SEQUENCE [LARGE SCALE GENOMIC DNA]</scope>
    <source>
        <strain evidence="1 2">Aroian</strain>
        <tissue evidence="1">Whole animal</tissue>
    </source>
</reference>
<dbReference type="Proteomes" id="UP001303046">
    <property type="component" value="Unassembled WGS sequence"/>
</dbReference>
<sequence>MLSSTLTAFGAVVSIARWSLRELLPLVELTLDRIESQIVLDPLSILLHTCSGRRRRQACSFEIHFNNDEYNTCCFSLITIPKMDR</sequence>
<evidence type="ECO:0008006" key="3">
    <source>
        <dbReference type="Google" id="ProtNLM"/>
    </source>
</evidence>
<gene>
    <name evidence="1" type="primary">Necator_chrI.g1184</name>
    <name evidence="1" type="ORF">RB195_005058</name>
</gene>
<protein>
    <recommendedName>
        <fullName evidence="3">Secreted protein</fullName>
    </recommendedName>
</protein>
<name>A0ABR1BPV6_NECAM</name>
<evidence type="ECO:0000313" key="1">
    <source>
        <dbReference type="EMBL" id="KAK6727128.1"/>
    </source>
</evidence>
<evidence type="ECO:0000313" key="2">
    <source>
        <dbReference type="Proteomes" id="UP001303046"/>
    </source>
</evidence>
<organism evidence="1 2">
    <name type="scientific">Necator americanus</name>
    <name type="common">Human hookworm</name>
    <dbReference type="NCBI Taxonomy" id="51031"/>
    <lineage>
        <taxon>Eukaryota</taxon>
        <taxon>Metazoa</taxon>
        <taxon>Ecdysozoa</taxon>
        <taxon>Nematoda</taxon>
        <taxon>Chromadorea</taxon>
        <taxon>Rhabditida</taxon>
        <taxon>Rhabditina</taxon>
        <taxon>Rhabditomorpha</taxon>
        <taxon>Strongyloidea</taxon>
        <taxon>Ancylostomatidae</taxon>
        <taxon>Bunostominae</taxon>
        <taxon>Necator</taxon>
    </lineage>
</organism>
<comment type="caution">
    <text evidence="1">The sequence shown here is derived from an EMBL/GenBank/DDBJ whole genome shotgun (WGS) entry which is preliminary data.</text>
</comment>
<keyword evidence="2" id="KW-1185">Reference proteome</keyword>